<proteinExistence type="predicted"/>
<accession>A0A8W7P477</accession>
<name>A0A8W7P477_ANOCL</name>
<protein>
    <submittedName>
        <fullName evidence="3">Uncharacterized protein</fullName>
    </submittedName>
</protein>
<keyword evidence="2" id="KW-0812">Transmembrane</keyword>
<feature type="region of interest" description="Disordered" evidence="1">
    <location>
        <begin position="1"/>
        <end position="44"/>
    </location>
</feature>
<sequence length="106" mass="11905">MFSSIKRKAWEIEPKQKKQPLTANHHHHHVIRQSTNDAAAEGGDVDDAGVMRVGWYMNNDWHRPRNCPAPHGMEMFNRRAVRDSCLGAAAAATAIIITWRCAIFGA</sequence>
<keyword evidence="2" id="KW-0472">Membrane</keyword>
<dbReference type="AlphaFoldDB" id="A0A8W7P477"/>
<evidence type="ECO:0000256" key="1">
    <source>
        <dbReference type="SAM" id="MobiDB-lite"/>
    </source>
</evidence>
<reference evidence="3" key="1">
    <citation type="submission" date="2022-08" db="UniProtKB">
        <authorList>
            <consortium name="EnsemblMetazoa"/>
        </authorList>
    </citation>
    <scope>IDENTIFICATION</scope>
</reference>
<feature type="transmembrane region" description="Helical" evidence="2">
    <location>
        <begin position="85"/>
        <end position="105"/>
    </location>
</feature>
<evidence type="ECO:0000256" key="2">
    <source>
        <dbReference type="SAM" id="Phobius"/>
    </source>
</evidence>
<dbReference type="EnsemblMetazoa" id="ACOM025249-RA">
    <property type="protein sequence ID" value="ACOM025249-PA.1"/>
    <property type="gene ID" value="ACOM025249"/>
</dbReference>
<organism evidence="3">
    <name type="scientific">Anopheles coluzzii</name>
    <name type="common">African malaria mosquito</name>
    <dbReference type="NCBI Taxonomy" id="1518534"/>
    <lineage>
        <taxon>Eukaryota</taxon>
        <taxon>Metazoa</taxon>
        <taxon>Ecdysozoa</taxon>
        <taxon>Arthropoda</taxon>
        <taxon>Hexapoda</taxon>
        <taxon>Insecta</taxon>
        <taxon>Pterygota</taxon>
        <taxon>Neoptera</taxon>
        <taxon>Endopterygota</taxon>
        <taxon>Diptera</taxon>
        <taxon>Nematocera</taxon>
        <taxon>Culicoidea</taxon>
        <taxon>Culicidae</taxon>
        <taxon>Anophelinae</taxon>
        <taxon>Anopheles</taxon>
    </lineage>
</organism>
<keyword evidence="2" id="KW-1133">Transmembrane helix</keyword>
<dbReference type="Proteomes" id="UP000075882">
    <property type="component" value="Unassembled WGS sequence"/>
</dbReference>
<evidence type="ECO:0000313" key="3">
    <source>
        <dbReference type="EnsemblMetazoa" id="ACOM025249-PA.1"/>
    </source>
</evidence>